<comment type="catalytic activity">
    <reaction evidence="5 6">
        <text>alpha-D-glucose 1-phosphate + UTP + H(+) = UDP-alpha-D-glucose + diphosphate</text>
        <dbReference type="Rhea" id="RHEA:19889"/>
        <dbReference type="ChEBI" id="CHEBI:15378"/>
        <dbReference type="ChEBI" id="CHEBI:33019"/>
        <dbReference type="ChEBI" id="CHEBI:46398"/>
        <dbReference type="ChEBI" id="CHEBI:58601"/>
        <dbReference type="ChEBI" id="CHEBI:58885"/>
        <dbReference type="EC" id="2.7.7.9"/>
    </reaction>
</comment>
<evidence type="ECO:0000256" key="2">
    <source>
        <dbReference type="ARBA" id="ARBA00012415"/>
    </source>
</evidence>
<dbReference type="InterPro" id="IPR005835">
    <property type="entry name" value="NTP_transferase_dom"/>
</dbReference>
<gene>
    <name evidence="8" type="primary">galU</name>
    <name evidence="8" type="ORF">O6R05_04510</name>
</gene>
<evidence type="ECO:0000313" key="9">
    <source>
        <dbReference type="Proteomes" id="UP001210339"/>
    </source>
</evidence>
<accession>A0ABY7QR65</accession>
<comment type="similarity">
    <text evidence="1 6">Belongs to the UDPGP type 2 family.</text>
</comment>
<evidence type="ECO:0000256" key="6">
    <source>
        <dbReference type="RuleBase" id="RU361259"/>
    </source>
</evidence>
<dbReference type="Pfam" id="PF00483">
    <property type="entry name" value="NTP_transferase"/>
    <property type="match status" value="1"/>
</dbReference>
<dbReference type="PANTHER" id="PTHR43197:SF1">
    <property type="entry name" value="UTP--GLUCOSE-1-PHOSPHATE URIDYLYLTRANSFERASE"/>
    <property type="match status" value="1"/>
</dbReference>
<evidence type="ECO:0000259" key="7">
    <source>
        <dbReference type="Pfam" id="PF00483"/>
    </source>
</evidence>
<proteinExistence type="inferred from homology"/>
<keyword evidence="9" id="KW-1185">Reference proteome</keyword>
<keyword evidence="4 6" id="KW-0548">Nucleotidyltransferase</keyword>
<dbReference type="SUPFAM" id="SSF53448">
    <property type="entry name" value="Nucleotide-diphospho-sugar transferases"/>
    <property type="match status" value="1"/>
</dbReference>
<sequence>MKITKAVIPAAGLGTRFLPFTKAVPKEMLPIIDTPTIDLIIQEAVDAGIEDILIILGRGKGAIEDYFDTNFELESKLKTSHKDDELALVQSLNHRANIHFVRQHEALGLGHAVSCAATFVGNEPFLLLLGDELIDFKDNASQSLITMYEEKERTVLGLLEVPYDQTSKYGIVAIDGEHITAMVEKPNLDDAPSNLAIIGRYVISPNIFPILEQIQPGKGGEIQLTDALVELSKTEAIYGKVITGERFDTGSKIGYLKAVVSYGLQRPELREAFTSYLRQLNLNEDSATK</sequence>
<protein>
    <recommendedName>
        <fullName evidence="2 6">UTP--glucose-1-phosphate uridylyltransferase</fullName>
        <ecNumber evidence="2 6">2.7.7.9</ecNumber>
    </recommendedName>
    <alternativeName>
        <fullName evidence="6">UDP-glucose pyrophosphorylase</fullName>
    </alternativeName>
</protein>
<dbReference type="NCBIfam" id="TIGR01099">
    <property type="entry name" value="galU"/>
    <property type="match status" value="1"/>
</dbReference>
<dbReference type="RefSeq" id="WP_271190811.1">
    <property type="nucleotide sequence ID" value="NZ_CP115667.1"/>
</dbReference>
<evidence type="ECO:0000256" key="3">
    <source>
        <dbReference type="ARBA" id="ARBA00022679"/>
    </source>
</evidence>
<feature type="domain" description="Nucleotidyl transferase" evidence="7">
    <location>
        <begin position="5"/>
        <end position="258"/>
    </location>
</feature>
<dbReference type="Gene3D" id="3.90.550.10">
    <property type="entry name" value="Spore Coat Polysaccharide Biosynthesis Protein SpsA, Chain A"/>
    <property type="match status" value="1"/>
</dbReference>
<evidence type="ECO:0000256" key="5">
    <source>
        <dbReference type="ARBA" id="ARBA00048128"/>
    </source>
</evidence>
<dbReference type="GO" id="GO:0003983">
    <property type="term" value="F:UTP:glucose-1-phosphate uridylyltransferase activity"/>
    <property type="evidence" value="ECO:0007669"/>
    <property type="project" value="UniProtKB-EC"/>
</dbReference>
<evidence type="ECO:0000313" key="8">
    <source>
        <dbReference type="EMBL" id="WBW49279.1"/>
    </source>
</evidence>
<keyword evidence="3 6" id="KW-0808">Transferase</keyword>
<organism evidence="8 9">
    <name type="scientific">Peptoniphilus equinus</name>
    <dbReference type="NCBI Taxonomy" id="3016343"/>
    <lineage>
        <taxon>Bacteria</taxon>
        <taxon>Bacillati</taxon>
        <taxon>Bacillota</taxon>
        <taxon>Tissierellia</taxon>
        <taxon>Tissierellales</taxon>
        <taxon>Peptoniphilaceae</taxon>
        <taxon>Peptoniphilus</taxon>
    </lineage>
</organism>
<evidence type="ECO:0000256" key="4">
    <source>
        <dbReference type="ARBA" id="ARBA00022695"/>
    </source>
</evidence>
<dbReference type="CDD" id="cd02541">
    <property type="entry name" value="UGPase_prokaryotic"/>
    <property type="match status" value="1"/>
</dbReference>
<dbReference type="InterPro" id="IPR029044">
    <property type="entry name" value="Nucleotide-diphossugar_trans"/>
</dbReference>
<name>A0ABY7QR65_9FIRM</name>
<dbReference type="EC" id="2.7.7.9" evidence="2 6"/>
<dbReference type="Proteomes" id="UP001210339">
    <property type="component" value="Chromosome"/>
</dbReference>
<dbReference type="InterPro" id="IPR005771">
    <property type="entry name" value="GalU_uridylyltTrfase_bac/arc"/>
</dbReference>
<evidence type="ECO:0000256" key="1">
    <source>
        <dbReference type="ARBA" id="ARBA00006890"/>
    </source>
</evidence>
<dbReference type="EMBL" id="CP115667">
    <property type="protein sequence ID" value="WBW49279.1"/>
    <property type="molecule type" value="Genomic_DNA"/>
</dbReference>
<reference evidence="8 9" key="1">
    <citation type="submission" date="2023-01" db="EMBL/GenBank/DDBJ databases">
        <authorList>
            <person name="Lee S.H."/>
            <person name="Jung H.S."/>
            <person name="Yun J.U."/>
        </authorList>
    </citation>
    <scope>NUCLEOTIDE SEQUENCE [LARGE SCALE GENOMIC DNA]</scope>
    <source>
        <strain evidence="8 9">CBA3646</strain>
    </source>
</reference>
<dbReference type="PANTHER" id="PTHR43197">
    <property type="entry name" value="UTP--GLUCOSE-1-PHOSPHATE URIDYLYLTRANSFERASE"/>
    <property type="match status" value="1"/>
</dbReference>